<dbReference type="PANTHER" id="PTHR39186">
    <property type="entry name" value="DUF2071 FAMILY PROTEIN"/>
    <property type="match status" value="1"/>
</dbReference>
<dbReference type="PANTHER" id="PTHR39186:SF1">
    <property type="entry name" value="DUF2071 DOMAIN-CONTAINING PROTEIN"/>
    <property type="match status" value="1"/>
</dbReference>
<sequence>MKWHDVLFMHWPVPEEWLRPLIPPSLELDSFDGSAWLGVVPFRMSGVRPRLLPAVPPLSNFPEINLRTYVTRDGKPGVWFFSLDAHNPVAVRLARATFSLPYFDARMSSRPSGDGIDYKSVRTHRGAPPAAFIGRYRPTDGRSDGGPGTLENFLTERYCLYSADGRGRVRRGDIHHEMWPLQAAEVEVEYMEMTGQIGVVLPQTEPVVHLARRLDVVAWAPRRLDP</sequence>
<accession>A0A6G8Q2F0</accession>
<dbReference type="EMBL" id="CP045121">
    <property type="protein sequence ID" value="QIN80629.1"/>
    <property type="molecule type" value="Genomic_DNA"/>
</dbReference>
<dbReference type="InterPro" id="IPR023375">
    <property type="entry name" value="ADC_dom_sf"/>
</dbReference>
<protein>
    <submittedName>
        <fullName evidence="1">DUF2071 domain-containing protein</fullName>
    </submittedName>
</protein>
<dbReference type="KEGG" id="rmar:GBA65_02475"/>
<organism evidence="1 2">
    <name type="scientific">Rubrobacter marinus</name>
    <dbReference type="NCBI Taxonomy" id="2653852"/>
    <lineage>
        <taxon>Bacteria</taxon>
        <taxon>Bacillati</taxon>
        <taxon>Actinomycetota</taxon>
        <taxon>Rubrobacteria</taxon>
        <taxon>Rubrobacterales</taxon>
        <taxon>Rubrobacteraceae</taxon>
        <taxon>Rubrobacter</taxon>
    </lineage>
</organism>
<gene>
    <name evidence="1" type="ORF">GBA65_02475</name>
</gene>
<dbReference type="AlphaFoldDB" id="A0A6G8Q2F0"/>
<dbReference type="InterPro" id="IPR018644">
    <property type="entry name" value="DUF2071"/>
</dbReference>
<proteinExistence type="predicted"/>
<evidence type="ECO:0000313" key="2">
    <source>
        <dbReference type="Proteomes" id="UP000502706"/>
    </source>
</evidence>
<evidence type="ECO:0000313" key="1">
    <source>
        <dbReference type="EMBL" id="QIN80629.1"/>
    </source>
</evidence>
<dbReference type="Pfam" id="PF09844">
    <property type="entry name" value="DUF2071"/>
    <property type="match status" value="1"/>
</dbReference>
<name>A0A6G8Q2F0_9ACTN</name>
<dbReference type="Proteomes" id="UP000502706">
    <property type="component" value="Chromosome"/>
</dbReference>
<reference evidence="1 2" key="1">
    <citation type="submission" date="2019-10" db="EMBL/GenBank/DDBJ databases">
        <title>Rubrobacter sp nov SCSIO 52915 isolated from a deep-sea sediment in the South China Sea.</title>
        <authorList>
            <person name="Chen R.W."/>
        </authorList>
    </citation>
    <scope>NUCLEOTIDE SEQUENCE [LARGE SCALE GENOMIC DNA]</scope>
    <source>
        <strain evidence="1 2">SCSIO 52915</strain>
    </source>
</reference>
<keyword evidence="2" id="KW-1185">Reference proteome</keyword>
<dbReference type="Gene3D" id="2.40.400.10">
    <property type="entry name" value="Acetoacetate decarboxylase-like"/>
    <property type="match status" value="1"/>
</dbReference>
<dbReference type="SUPFAM" id="SSF160104">
    <property type="entry name" value="Acetoacetate decarboxylase-like"/>
    <property type="match status" value="1"/>
</dbReference>